<protein>
    <submittedName>
        <fullName evidence="1">Uncharacterized protein</fullName>
    </submittedName>
</protein>
<organism evidence="1 2">
    <name type="scientific">Citrobacter koseri</name>
    <name type="common">Citrobacter diversus</name>
    <dbReference type="NCBI Taxonomy" id="545"/>
    <lineage>
        <taxon>Bacteria</taxon>
        <taxon>Pseudomonadati</taxon>
        <taxon>Pseudomonadota</taxon>
        <taxon>Gammaproteobacteria</taxon>
        <taxon>Enterobacterales</taxon>
        <taxon>Enterobacteriaceae</taxon>
        <taxon>Citrobacter</taxon>
    </lineage>
</organism>
<dbReference type="GeneID" id="45138651"/>
<dbReference type="Proteomes" id="UP000270272">
    <property type="component" value="Chromosome"/>
</dbReference>
<evidence type="ECO:0000313" key="2">
    <source>
        <dbReference type="Proteomes" id="UP000270272"/>
    </source>
</evidence>
<evidence type="ECO:0000313" key="1">
    <source>
        <dbReference type="EMBL" id="VEB88884.1"/>
    </source>
</evidence>
<accession>A0A447UKN5</accession>
<proteinExistence type="predicted"/>
<dbReference type="AlphaFoldDB" id="A0A447UKN5"/>
<name>A0A447UKN5_CITKO</name>
<dbReference type="EMBL" id="LR134204">
    <property type="protein sequence ID" value="VEB88884.1"/>
    <property type="molecule type" value="Genomic_DNA"/>
</dbReference>
<dbReference type="RefSeq" id="WP_012135084.1">
    <property type="nucleotide sequence ID" value="NZ_CP052059.1"/>
</dbReference>
<reference evidence="1 2" key="1">
    <citation type="submission" date="2018-12" db="EMBL/GenBank/DDBJ databases">
        <authorList>
            <consortium name="Pathogen Informatics"/>
        </authorList>
    </citation>
    <scope>NUCLEOTIDE SEQUENCE [LARGE SCALE GENOMIC DNA]</scope>
    <source>
        <strain evidence="1 2">NCTC11075</strain>
    </source>
</reference>
<sequence>MLTLRSSTEKFWDKACQELPSPVERNLPLFDDIFVMALISFNGPTTGFSQEHIQDELTDLSSQTLNIDYNTVVLVTDARAQKRTSILGIYVLISQLQTRFACVGVNCRFSKFGEADVSSPTFR</sequence>
<gene>
    <name evidence="1" type="ORF">NCTC11075_01995</name>
</gene>